<reference evidence="1" key="1">
    <citation type="submission" date="2021-01" db="EMBL/GenBank/DDBJ databases">
        <authorList>
            <consortium name="Genoscope - CEA"/>
            <person name="William W."/>
        </authorList>
    </citation>
    <scope>NUCLEOTIDE SEQUENCE</scope>
</reference>
<name>A0A8S1RNT1_9CILI</name>
<evidence type="ECO:0000313" key="1">
    <source>
        <dbReference type="EMBL" id="CAD8128982.1"/>
    </source>
</evidence>
<sequence length="61" mass="7519">MVFKQKAKIVIESRILQEKRIHYDYLSLRENDAIKVKEKLFWILLTSLGNFKFFDYSFIFR</sequence>
<protein>
    <submittedName>
        <fullName evidence="1">Uncharacterized protein</fullName>
    </submittedName>
</protein>
<dbReference type="AlphaFoldDB" id="A0A8S1RNT1"/>
<dbReference type="Proteomes" id="UP000692954">
    <property type="component" value="Unassembled WGS sequence"/>
</dbReference>
<comment type="caution">
    <text evidence="1">The sequence shown here is derived from an EMBL/GenBank/DDBJ whole genome shotgun (WGS) entry which is preliminary data.</text>
</comment>
<keyword evidence="2" id="KW-1185">Reference proteome</keyword>
<dbReference type="EMBL" id="CAJJDN010000202">
    <property type="protein sequence ID" value="CAD8128982.1"/>
    <property type="molecule type" value="Genomic_DNA"/>
</dbReference>
<organism evidence="1 2">
    <name type="scientific">Paramecium sonneborni</name>
    <dbReference type="NCBI Taxonomy" id="65129"/>
    <lineage>
        <taxon>Eukaryota</taxon>
        <taxon>Sar</taxon>
        <taxon>Alveolata</taxon>
        <taxon>Ciliophora</taxon>
        <taxon>Intramacronucleata</taxon>
        <taxon>Oligohymenophorea</taxon>
        <taxon>Peniculida</taxon>
        <taxon>Parameciidae</taxon>
        <taxon>Paramecium</taxon>
    </lineage>
</organism>
<gene>
    <name evidence="1" type="ORF">PSON_ATCC_30995.1.T2020013</name>
</gene>
<accession>A0A8S1RNT1</accession>
<evidence type="ECO:0000313" key="2">
    <source>
        <dbReference type="Proteomes" id="UP000692954"/>
    </source>
</evidence>
<proteinExistence type="predicted"/>